<evidence type="ECO:0000313" key="1">
    <source>
        <dbReference type="EMBL" id="KAA5611653.1"/>
    </source>
</evidence>
<reference evidence="1 2" key="1">
    <citation type="submission" date="2019-09" db="EMBL/GenBank/DDBJ databases">
        <title>Genome sequence of Rhodovastum atsumiense, a diverse member of the Acetobacteraceae family of non-sulfur purple photosynthetic bacteria.</title>
        <authorList>
            <person name="Meyer T."/>
            <person name="Kyndt J."/>
        </authorList>
    </citation>
    <scope>NUCLEOTIDE SEQUENCE [LARGE SCALE GENOMIC DNA]</scope>
    <source>
        <strain evidence="1 2">DSM 21279</strain>
    </source>
</reference>
<protein>
    <submittedName>
        <fullName evidence="1">Uncharacterized protein</fullName>
    </submittedName>
</protein>
<dbReference type="RefSeq" id="WP_150041427.1">
    <property type="nucleotide sequence ID" value="NZ_OW485606.1"/>
</dbReference>
<dbReference type="EMBL" id="VWPK01000019">
    <property type="protein sequence ID" value="KAA5611653.1"/>
    <property type="molecule type" value="Genomic_DNA"/>
</dbReference>
<accession>A0A5M6ITK2</accession>
<proteinExistence type="predicted"/>
<keyword evidence="2" id="KW-1185">Reference proteome</keyword>
<name>A0A5M6ITK2_9PROT</name>
<comment type="caution">
    <text evidence="1">The sequence shown here is derived from an EMBL/GenBank/DDBJ whole genome shotgun (WGS) entry which is preliminary data.</text>
</comment>
<evidence type="ECO:0000313" key="2">
    <source>
        <dbReference type="Proteomes" id="UP000325255"/>
    </source>
</evidence>
<organism evidence="1 2">
    <name type="scientific">Rhodovastum atsumiense</name>
    <dbReference type="NCBI Taxonomy" id="504468"/>
    <lineage>
        <taxon>Bacteria</taxon>
        <taxon>Pseudomonadati</taxon>
        <taxon>Pseudomonadota</taxon>
        <taxon>Alphaproteobacteria</taxon>
        <taxon>Acetobacterales</taxon>
        <taxon>Acetobacteraceae</taxon>
        <taxon>Rhodovastum</taxon>
    </lineage>
</organism>
<dbReference type="Proteomes" id="UP000325255">
    <property type="component" value="Unassembled WGS sequence"/>
</dbReference>
<dbReference type="AlphaFoldDB" id="A0A5M6ITK2"/>
<gene>
    <name evidence="1" type="ORF">F1189_13920</name>
</gene>
<sequence length="72" mass="8121">MRDSPRAAYRPNRINVADPDRLVRALAWVDEVYPGRTGDGAAVVHMTWDEWNELRAALGLPVQPVPRRRTAA</sequence>